<sequence length="469" mass="53374">MFILTLVVPILVFGLFVFKRLESPLARLPGPRYTTFTALWLKFKEFSRQRRAYIHTLHTFYGPVVRLGPHEVSFASGAAMKEIYTSGGGGYDRSELYEMFKQFGTRTLFSMPPKAQHSQRKRIVADRYANTNVMKPEVLDGLKRKAADFLANCVRQKECVDVYVELHCYALDGASQHLFAPYGTNSLNDAQDRAIMRELSYHDSLQQYLFKYYLPAVSALLATFSRPKFVPLANNFVLDACEKRDPAQTSLLAKLQSKAADLEALSAPAECMDHLAAGIDTTGDGLCFLMHQLSLPESLAVQEKLRRELVENPDAPFEQLPYLEAVVKEALRCFPPIPMSFPRVVPRGGRTLDGFFVPEDTIVSCQPWTLHKNETVFPEPLVYRPERWLEAEEERERERMFFAFSQGSRGCLGRHLAIAEMKILLREVYSKCRTTISSEHKGSMDLSDQIISSRPKDQTCKLVFEVLQE</sequence>
<protein>
    <submittedName>
        <fullName evidence="1">Uncharacterized protein</fullName>
    </submittedName>
</protein>
<evidence type="ECO:0000313" key="1">
    <source>
        <dbReference type="EMBL" id="KAK8207649.1"/>
    </source>
</evidence>
<name>A0ACC3SCZ3_9PEZI</name>
<keyword evidence="2" id="KW-1185">Reference proteome</keyword>
<dbReference type="Proteomes" id="UP001320706">
    <property type="component" value="Unassembled WGS sequence"/>
</dbReference>
<organism evidence="1 2">
    <name type="scientific">Zalaria obscura</name>
    <dbReference type="NCBI Taxonomy" id="2024903"/>
    <lineage>
        <taxon>Eukaryota</taxon>
        <taxon>Fungi</taxon>
        <taxon>Dikarya</taxon>
        <taxon>Ascomycota</taxon>
        <taxon>Pezizomycotina</taxon>
        <taxon>Dothideomycetes</taxon>
        <taxon>Dothideomycetidae</taxon>
        <taxon>Dothideales</taxon>
        <taxon>Zalariaceae</taxon>
        <taxon>Zalaria</taxon>
    </lineage>
</organism>
<accession>A0ACC3SCZ3</accession>
<gene>
    <name evidence="1" type="ORF">M8818_004303</name>
</gene>
<reference evidence="1" key="1">
    <citation type="submission" date="2024-02" db="EMBL/GenBank/DDBJ databases">
        <title>Metagenome Assembled Genome of Zalaria obscura JY119.</title>
        <authorList>
            <person name="Vighnesh L."/>
            <person name="Jagadeeshwari U."/>
            <person name="Venkata Ramana C."/>
            <person name="Sasikala C."/>
        </authorList>
    </citation>
    <scope>NUCLEOTIDE SEQUENCE</scope>
    <source>
        <strain evidence="1">JY119</strain>
    </source>
</reference>
<dbReference type="EMBL" id="JAMKPW020000021">
    <property type="protein sequence ID" value="KAK8207649.1"/>
    <property type="molecule type" value="Genomic_DNA"/>
</dbReference>
<evidence type="ECO:0000313" key="2">
    <source>
        <dbReference type="Proteomes" id="UP001320706"/>
    </source>
</evidence>
<proteinExistence type="predicted"/>
<comment type="caution">
    <text evidence="1">The sequence shown here is derived from an EMBL/GenBank/DDBJ whole genome shotgun (WGS) entry which is preliminary data.</text>
</comment>